<sequence length="92" mass="10744">MSICYKPDVYSNNTTITTPFPFLNKYFLRLEVCSGEQSARVILFEAAKYLLGRSMQDYIESTSVCFEIKCAHHVVEKTGPLKRFMQWYMVDL</sequence>
<organism evidence="1 2">
    <name type="scientific">Solanum commersonii</name>
    <name type="common">Commerson's wild potato</name>
    <name type="synonym">Commerson's nightshade</name>
    <dbReference type="NCBI Taxonomy" id="4109"/>
    <lineage>
        <taxon>Eukaryota</taxon>
        <taxon>Viridiplantae</taxon>
        <taxon>Streptophyta</taxon>
        <taxon>Embryophyta</taxon>
        <taxon>Tracheophyta</taxon>
        <taxon>Spermatophyta</taxon>
        <taxon>Magnoliopsida</taxon>
        <taxon>eudicotyledons</taxon>
        <taxon>Gunneridae</taxon>
        <taxon>Pentapetalae</taxon>
        <taxon>asterids</taxon>
        <taxon>lamiids</taxon>
        <taxon>Solanales</taxon>
        <taxon>Solanaceae</taxon>
        <taxon>Solanoideae</taxon>
        <taxon>Solaneae</taxon>
        <taxon>Solanum</taxon>
    </lineage>
</organism>
<evidence type="ECO:0000313" key="1">
    <source>
        <dbReference type="EMBL" id="KAG5610325.1"/>
    </source>
</evidence>
<name>A0A9J5ZD18_SOLCO</name>
<accession>A0A9J5ZD18</accession>
<proteinExistence type="predicted"/>
<dbReference type="EMBL" id="JACXVP010000004">
    <property type="protein sequence ID" value="KAG5610325.1"/>
    <property type="molecule type" value="Genomic_DNA"/>
</dbReference>
<dbReference type="Proteomes" id="UP000824120">
    <property type="component" value="Chromosome 4"/>
</dbReference>
<reference evidence="1 2" key="1">
    <citation type="submission" date="2020-09" db="EMBL/GenBank/DDBJ databases">
        <title>De no assembly of potato wild relative species, Solanum commersonii.</title>
        <authorList>
            <person name="Cho K."/>
        </authorList>
    </citation>
    <scope>NUCLEOTIDE SEQUENCE [LARGE SCALE GENOMIC DNA]</scope>
    <source>
        <strain evidence="1">LZ3.2</strain>
        <tissue evidence="1">Leaf</tissue>
    </source>
</reference>
<evidence type="ECO:0000313" key="2">
    <source>
        <dbReference type="Proteomes" id="UP000824120"/>
    </source>
</evidence>
<protein>
    <submittedName>
        <fullName evidence="1">Uncharacterized protein</fullName>
    </submittedName>
</protein>
<comment type="caution">
    <text evidence="1">The sequence shown here is derived from an EMBL/GenBank/DDBJ whole genome shotgun (WGS) entry which is preliminary data.</text>
</comment>
<gene>
    <name evidence="1" type="ORF">H5410_021606</name>
</gene>
<dbReference type="AlphaFoldDB" id="A0A9J5ZD18"/>
<keyword evidence="2" id="KW-1185">Reference proteome</keyword>